<evidence type="ECO:0000256" key="6">
    <source>
        <dbReference type="PIRSR" id="PIRSR000097-3"/>
    </source>
</evidence>
<gene>
    <name evidence="8" type="ORF">FC82_GL002700</name>
</gene>
<dbReference type="PROSITE" id="PS00798">
    <property type="entry name" value="ALDOKETO_REDUCTASE_1"/>
    <property type="match status" value="1"/>
</dbReference>
<dbReference type="PIRSF" id="PIRSF000097">
    <property type="entry name" value="AKR"/>
    <property type="match status" value="1"/>
</dbReference>
<dbReference type="InterPro" id="IPR018170">
    <property type="entry name" value="Aldo/ket_reductase_CS"/>
</dbReference>
<dbReference type="SUPFAM" id="SSF51430">
    <property type="entry name" value="NAD(P)-linked oxidoreductase"/>
    <property type="match status" value="1"/>
</dbReference>
<dbReference type="PANTHER" id="PTHR43827">
    <property type="entry name" value="2,5-DIKETO-D-GLUCONIC ACID REDUCTASE"/>
    <property type="match status" value="1"/>
</dbReference>
<dbReference type="InterPro" id="IPR036812">
    <property type="entry name" value="NAD(P)_OxRdtase_dom_sf"/>
</dbReference>
<dbReference type="AlphaFoldDB" id="A0A0R2BNL7"/>
<evidence type="ECO:0000256" key="2">
    <source>
        <dbReference type="ARBA" id="ARBA00022857"/>
    </source>
</evidence>
<protein>
    <submittedName>
        <fullName evidence="8">Oxidoreductase</fullName>
    </submittedName>
</protein>
<dbReference type="RefSeq" id="WP_054761661.1">
    <property type="nucleotide sequence ID" value="NZ_AYYR01000008.1"/>
</dbReference>
<name>A0A0R2BNL7_SECCO</name>
<dbReference type="InterPro" id="IPR020471">
    <property type="entry name" value="AKR"/>
</dbReference>
<evidence type="ECO:0000256" key="1">
    <source>
        <dbReference type="ARBA" id="ARBA00007905"/>
    </source>
</evidence>
<dbReference type="PANTHER" id="PTHR43827:SF3">
    <property type="entry name" value="NADP-DEPENDENT OXIDOREDUCTASE DOMAIN-CONTAINING PROTEIN"/>
    <property type="match status" value="1"/>
</dbReference>
<dbReference type="Proteomes" id="UP000051845">
    <property type="component" value="Unassembled WGS sequence"/>
</dbReference>
<dbReference type="EMBL" id="AYYR01000008">
    <property type="protein sequence ID" value="KRM77833.1"/>
    <property type="molecule type" value="Genomic_DNA"/>
</dbReference>
<evidence type="ECO:0000256" key="3">
    <source>
        <dbReference type="ARBA" id="ARBA00023002"/>
    </source>
</evidence>
<comment type="caution">
    <text evidence="8">The sequence shown here is derived from an EMBL/GenBank/DDBJ whole genome shotgun (WGS) entry which is preliminary data.</text>
</comment>
<dbReference type="Pfam" id="PF00248">
    <property type="entry name" value="Aldo_ket_red"/>
    <property type="match status" value="1"/>
</dbReference>
<evidence type="ECO:0000256" key="5">
    <source>
        <dbReference type="PIRSR" id="PIRSR000097-2"/>
    </source>
</evidence>
<feature type="binding site" evidence="5">
    <location>
        <position position="107"/>
    </location>
    <ligand>
        <name>substrate</name>
    </ligand>
</feature>
<sequence>MQTFTLNDGNKIPAIGFGTFQIPSDGSTYKAVSAALKLGYRHIDTAVAYFNEGEVGQAVRDSGIPRDEIWVTSKLWLQDYGEEPAKKAIDLSLKKLGLDYVDLYLIHQPYGDVPGAWRAMEAAKQAGKIKSIGVSNMTPKIWQQFVPQFDTLPSVNQVEFNPYFQQTALRQILAKNDVKLEAWAPLGQGNQDLFKEPILNGLAEKYNKNVGQIILRFENQEGIIVFPKSVHEARIKSNLDIFDFELTADEVAQIRTLDTGKGMHDPDAPGVGDMLLSGVRFDNVAQKDSQKSNR</sequence>
<dbReference type="Gene3D" id="3.20.20.100">
    <property type="entry name" value="NADP-dependent oxidoreductase domain"/>
    <property type="match status" value="1"/>
</dbReference>
<dbReference type="CDD" id="cd19133">
    <property type="entry name" value="AKR_AKR5F1"/>
    <property type="match status" value="1"/>
</dbReference>
<proteinExistence type="inferred from homology"/>
<evidence type="ECO:0000313" key="8">
    <source>
        <dbReference type="EMBL" id="KRM77833.1"/>
    </source>
</evidence>
<dbReference type="GO" id="GO:0016616">
    <property type="term" value="F:oxidoreductase activity, acting on the CH-OH group of donors, NAD or NADP as acceptor"/>
    <property type="evidence" value="ECO:0007669"/>
    <property type="project" value="UniProtKB-ARBA"/>
</dbReference>
<feature type="site" description="Lowers pKa of active site Tyr" evidence="6">
    <location>
        <position position="74"/>
    </location>
</feature>
<feature type="domain" description="NADP-dependent oxidoreductase" evidence="7">
    <location>
        <begin position="15"/>
        <end position="257"/>
    </location>
</feature>
<dbReference type="PATRIC" id="fig|1423733.4.peg.2822"/>
<keyword evidence="3" id="KW-0560">Oxidoreductase</keyword>
<dbReference type="FunFam" id="3.20.20.100:FF:000015">
    <property type="entry name" value="Oxidoreductase, aldo/keto reductase family"/>
    <property type="match status" value="1"/>
</dbReference>
<feature type="active site" description="Proton donor" evidence="4">
    <location>
        <position position="49"/>
    </location>
</feature>
<reference evidence="8 9" key="1">
    <citation type="journal article" date="2015" name="Genome Announc.">
        <title>Expanding the biotechnology potential of lactobacilli through comparative genomics of 213 strains and associated genera.</title>
        <authorList>
            <person name="Sun Z."/>
            <person name="Harris H.M."/>
            <person name="McCann A."/>
            <person name="Guo C."/>
            <person name="Argimon S."/>
            <person name="Zhang W."/>
            <person name="Yang X."/>
            <person name="Jeffery I.B."/>
            <person name="Cooney J.C."/>
            <person name="Kagawa T.F."/>
            <person name="Liu W."/>
            <person name="Song Y."/>
            <person name="Salvetti E."/>
            <person name="Wrobel A."/>
            <person name="Rasinkangas P."/>
            <person name="Parkhill J."/>
            <person name="Rea M.C."/>
            <person name="O'Sullivan O."/>
            <person name="Ritari J."/>
            <person name="Douillard F.P."/>
            <person name="Paul Ross R."/>
            <person name="Yang R."/>
            <person name="Briner A.E."/>
            <person name="Felis G.E."/>
            <person name="de Vos W.M."/>
            <person name="Barrangou R."/>
            <person name="Klaenhammer T.R."/>
            <person name="Caufield P.W."/>
            <person name="Cui Y."/>
            <person name="Zhang H."/>
            <person name="O'Toole P.W."/>
        </authorList>
    </citation>
    <scope>NUCLEOTIDE SEQUENCE [LARGE SCALE GENOMIC DNA]</scope>
    <source>
        <strain evidence="8 9">DSM 20515</strain>
    </source>
</reference>
<evidence type="ECO:0000256" key="4">
    <source>
        <dbReference type="PIRSR" id="PIRSR000097-1"/>
    </source>
</evidence>
<keyword evidence="2" id="KW-0521">NADP</keyword>
<accession>A0A0R2BNL7</accession>
<dbReference type="PRINTS" id="PR00069">
    <property type="entry name" value="ALDKETRDTASE"/>
</dbReference>
<evidence type="ECO:0000313" key="9">
    <source>
        <dbReference type="Proteomes" id="UP000051845"/>
    </source>
</evidence>
<comment type="similarity">
    <text evidence="1">Belongs to the aldo/keto reductase family.</text>
</comment>
<organism evidence="8 9">
    <name type="scientific">Secundilactobacillus collinoides DSM 20515 = JCM 1123</name>
    <dbReference type="NCBI Taxonomy" id="1423733"/>
    <lineage>
        <taxon>Bacteria</taxon>
        <taxon>Bacillati</taxon>
        <taxon>Bacillota</taxon>
        <taxon>Bacilli</taxon>
        <taxon>Lactobacillales</taxon>
        <taxon>Lactobacillaceae</taxon>
        <taxon>Secundilactobacillus</taxon>
    </lineage>
</organism>
<evidence type="ECO:0000259" key="7">
    <source>
        <dbReference type="Pfam" id="PF00248"/>
    </source>
</evidence>
<dbReference type="InterPro" id="IPR023210">
    <property type="entry name" value="NADP_OxRdtase_dom"/>
</dbReference>